<dbReference type="Proteomes" id="UP000193228">
    <property type="component" value="Unassembled WGS sequence"/>
</dbReference>
<proteinExistence type="predicted"/>
<organism evidence="2 3">
    <name type="scientific">Paraburkholderia susongensis</name>
    <dbReference type="NCBI Taxonomy" id="1515439"/>
    <lineage>
        <taxon>Bacteria</taxon>
        <taxon>Pseudomonadati</taxon>
        <taxon>Pseudomonadota</taxon>
        <taxon>Betaproteobacteria</taxon>
        <taxon>Burkholderiales</taxon>
        <taxon>Burkholderiaceae</taxon>
        <taxon>Paraburkholderia</taxon>
    </lineage>
</organism>
<dbReference type="EMBL" id="FXAT01000018">
    <property type="protein sequence ID" value="SMG60964.1"/>
    <property type="molecule type" value="Genomic_DNA"/>
</dbReference>
<protein>
    <submittedName>
        <fullName evidence="2">Putative acetyltransferase</fullName>
    </submittedName>
</protein>
<name>A0A1X7M5C7_9BURK</name>
<dbReference type="PANTHER" id="PTHR43617:SF2">
    <property type="entry name" value="UPF0039 PROTEIN SLL0451"/>
    <property type="match status" value="1"/>
</dbReference>
<evidence type="ECO:0000313" key="3">
    <source>
        <dbReference type="Proteomes" id="UP000193228"/>
    </source>
</evidence>
<gene>
    <name evidence="2" type="ORF">SAMN06265784_118111</name>
</gene>
<dbReference type="GO" id="GO:0016747">
    <property type="term" value="F:acyltransferase activity, transferring groups other than amino-acyl groups"/>
    <property type="evidence" value="ECO:0007669"/>
    <property type="project" value="InterPro"/>
</dbReference>
<dbReference type="InterPro" id="IPR050276">
    <property type="entry name" value="MshD_Acetyltransferase"/>
</dbReference>
<accession>A0A1X7M5C7</accession>
<feature type="domain" description="N-acetyltransferase" evidence="1">
    <location>
        <begin position="5"/>
        <end position="152"/>
    </location>
</feature>
<dbReference type="SUPFAM" id="SSF55729">
    <property type="entry name" value="Acyl-CoA N-acyltransferases (Nat)"/>
    <property type="match status" value="1"/>
</dbReference>
<dbReference type="OrthoDB" id="9797178at2"/>
<reference evidence="3" key="1">
    <citation type="submission" date="2017-04" db="EMBL/GenBank/DDBJ databases">
        <authorList>
            <person name="Varghese N."/>
            <person name="Submissions S."/>
        </authorList>
    </citation>
    <scope>NUCLEOTIDE SEQUENCE [LARGE SCALE GENOMIC DNA]</scope>
    <source>
        <strain evidence="3">LMG 29540</strain>
    </source>
</reference>
<dbReference type="PROSITE" id="PS51186">
    <property type="entry name" value="GNAT"/>
    <property type="match status" value="1"/>
</dbReference>
<dbReference type="RefSeq" id="WP_085489619.1">
    <property type="nucleotide sequence ID" value="NZ_FXAT01000018.1"/>
</dbReference>
<dbReference type="InterPro" id="IPR000182">
    <property type="entry name" value="GNAT_dom"/>
</dbReference>
<evidence type="ECO:0000259" key="1">
    <source>
        <dbReference type="PROSITE" id="PS51186"/>
    </source>
</evidence>
<dbReference type="Gene3D" id="3.40.630.30">
    <property type="match status" value="1"/>
</dbReference>
<dbReference type="InterPro" id="IPR016181">
    <property type="entry name" value="Acyl_CoA_acyltransferase"/>
</dbReference>
<dbReference type="Pfam" id="PF13527">
    <property type="entry name" value="Acetyltransf_9"/>
    <property type="match status" value="1"/>
</dbReference>
<dbReference type="CDD" id="cd04301">
    <property type="entry name" value="NAT_SF"/>
    <property type="match status" value="1"/>
</dbReference>
<keyword evidence="3" id="KW-1185">Reference proteome</keyword>
<dbReference type="AlphaFoldDB" id="A0A1X7M5C7"/>
<evidence type="ECO:0000313" key="2">
    <source>
        <dbReference type="EMBL" id="SMG60964.1"/>
    </source>
</evidence>
<keyword evidence="2" id="KW-0808">Transferase</keyword>
<dbReference type="PANTHER" id="PTHR43617">
    <property type="entry name" value="L-AMINO ACID N-ACETYLTRANSFERASE"/>
    <property type="match status" value="1"/>
</dbReference>
<dbReference type="STRING" id="1515439.SAMN06265784_118111"/>
<sequence>MSDKINIRQENSSDIDSIRSVTEAAFRNAAHSSHTEHWIVDALRKSHQLTLSLVAELQGNVVGHVAVSPVSISTGADQWYGLGPISVLPEHQGNRIGSELTRKALSELKAMNARGCVVLGDPEYYGRFGFKVHDGLLYPGVPPEYFQALSFNGNTPVGAVSYHDSFNATGN</sequence>